<dbReference type="OrthoDB" id="9810734at2"/>
<dbReference type="InterPro" id="IPR002347">
    <property type="entry name" value="SDR_fam"/>
</dbReference>
<evidence type="ECO:0000313" key="3">
    <source>
        <dbReference type="Proteomes" id="UP000054773"/>
    </source>
</evidence>
<keyword evidence="3" id="KW-1185">Reference proteome</keyword>
<dbReference type="PANTHER" id="PTHR43544">
    <property type="entry name" value="SHORT-CHAIN DEHYDROGENASE/REDUCTASE"/>
    <property type="match status" value="1"/>
</dbReference>
<name>A0A0W0TSF0_LEGER</name>
<dbReference type="STRING" id="448.Lery_0971"/>
<dbReference type="PRINTS" id="PR00081">
    <property type="entry name" value="GDHRDH"/>
</dbReference>
<comment type="similarity">
    <text evidence="1">Belongs to the short-chain dehydrogenases/reductases (SDR) family.</text>
</comment>
<dbReference type="PRINTS" id="PR00080">
    <property type="entry name" value="SDRFAMILY"/>
</dbReference>
<dbReference type="SUPFAM" id="SSF51735">
    <property type="entry name" value="NAD(P)-binding Rossmann-fold domains"/>
    <property type="match status" value="1"/>
</dbReference>
<dbReference type="GO" id="GO:0004090">
    <property type="term" value="F:carbonyl reductase (NADPH) activity"/>
    <property type="evidence" value="ECO:0007669"/>
    <property type="project" value="UniProtKB-EC"/>
</dbReference>
<dbReference type="RefSeq" id="WP_058526136.1">
    <property type="nucleotide sequence ID" value="NZ_CAAAHY010000044.1"/>
</dbReference>
<dbReference type="Gene3D" id="3.40.50.720">
    <property type="entry name" value="NAD(P)-binding Rossmann-like Domain"/>
    <property type="match status" value="1"/>
</dbReference>
<evidence type="ECO:0000256" key="1">
    <source>
        <dbReference type="RuleBase" id="RU000363"/>
    </source>
</evidence>
<protein>
    <submittedName>
        <fullName evidence="2">Oxidoreductase</fullName>
        <ecNumber evidence="2">1.1.1.184</ecNumber>
    </submittedName>
</protein>
<dbReference type="PATRIC" id="fig|448.7.peg.1017"/>
<dbReference type="Proteomes" id="UP000054773">
    <property type="component" value="Unassembled WGS sequence"/>
</dbReference>
<comment type="caution">
    <text evidence="2">The sequence shown here is derived from an EMBL/GenBank/DDBJ whole genome shotgun (WGS) entry which is preliminary data.</text>
</comment>
<dbReference type="EMBL" id="LNYA01000021">
    <property type="protein sequence ID" value="KTC98408.1"/>
    <property type="molecule type" value="Genomic_DNA"/>
</dbReference>
<dbReference type="InterPro" id="IPR051468">
    <property type="entry name" value="Fungal_SecMetab_SDRs"/>
</dbReference>
<sequence>MKTLVITGASRGIGLATARYFLEKGWVVIGSSTRGTSGLTHPSLTMLPLDLAHASSIQAFVRSLPDFDLLINNAAVLLDWNQQAGIDVTLLKTTFDINVFGTIELTEACLDKLAAQGQIINMSSSWGSFEANDSPYQPHYKMSKTCLNMYTKLLAVRFPSRFIASFDPGWVKTDMGTEHAPTHPSQVAKELYALTENPAESGCFWHRGHKILW</sequence>
<organism evidence="2 3">
    <name type="scientific">Legionella erythra</name>
    <dbReference type="NCBI Taxonomy" id="448"/>
    <lineage>
        <taxon>Bacteria</taxon>
        <taxon>Pseudomonadati</taxon>
        <taxon>Pseudomonadota</taxon>
        <taxon>Gammaproteobacteria</taxon>
        <taxon>Legionellales</taxon>
        <taxon>Legionellaceae</taxon>
        <taxon>Legionella</taxon>
    </lineage>
</organism>
<dbReference type="GO" id="GO:0005737">
    <property type="term" value="C:cytoplasm"/>
    <property type="evidence" value="ECO:0007669"/>
    <property type="project" value="TreeGrafter"/>
</dbReference>
<dbReference type="Pfam" id="PF00106">
    <property type="entry name" value="adh_short"/>
    <property type="match status" value="1"/>
</dbReference>
<dbReference type="EC" id="1.1.1.184" evidence="2"/>
<proteinExistence type="inferred from homology"/>
<keyword evidence="2" id="KW-0560">Oxidoreductase</keyword>
<accession>A0A0W0TSF0</accession>
<dbReference type="InterPro" id="IPR036291">
    <property type="entry name" value="NAD(P)-bd_dom_sf"/>
</dbReference>
<dbReference type="PANTHER" id="PTHR43544:SF12">
    <property type="entry name" value="NAD(P)-BINDING ROSSMANN-FOLD SUPERFAMILY PROTEIN"/>
    <property type="match status" value="1"/>
</dbReference>
<dbReference type="AlphaFoldDB" id="A0A0W0TSF0"/>
<evidence type="ECO:0000313" key="2">
    <source>
        <dbReference type="EMBL" id="KTC98408.1"/>
    </source>
</evidence>
<gene>
    <name evidence="2" type="ORF">Lery_0971</name>
</gene>
<reference evidence="2 3" key="1">
    <citation type="submission" date="2015-11" db="EMBL/GenBank/DDBJ databases">
        <title>Genomic analysis of 38 Legionella species identifies large and diverse effector repertoires.</title>
        <authorList>
            <person name="Burstein D."/>
            <person name="Amaro F."/>
            <person name="Zusman T."/>
            <person name="Lifshitz Z."/>
            <person name="Cohen O."/>
            <person name="Gilbert J.A."/>
            <person name="Pupko T."/>
            <person name="Shuman H.A."/>
            <person name="Segal G."/>
        </authorList>
    </citation>
    <scope>NUCLEOTIDE SEQUENCE [LARGE SCALE GENOMIC DNA]</scope>
    <source>
        <strain evidence="2 3">SE-32A-C8</strain>
    </source>
</reference>